<evidence type="ECO:0000313" key="4">
    <source>
        <dbReference type="Proteomes" id="UP000192596"/>
    </source>
</evidence>
<name>A0A1V8SLJ6_9PEZI</name>
<dbReference type="AlphaFoldDB" id="A0A1V8SLJ6"/>
<sequence>MDATQGDPKQVLRDKHRRPQTGKESDFWYYSVSDWENLLTAAVDPESATHAKSRLSQYNTVGRIMETPDGVPVAEDAKCLPCRKANLECRVRADKKSSKCGKCYHSSRQCGARPGSPRSRPRASRKVVAKGPRKYREVFRTHHLTGQGAAYRKYRDRTGEKDGQTGQIESGTPVTESDTRYSVSTPAEAALTLARYVSDQETISPSSAASGGMPTTESPLMSFTGLSRASSGDTQATVDRGASIKTEHSDKVNPLARVLTPGLSNTQQGRASPSPWPATIADEEIEALRAEAAAARADAAASRLEATLMKTVCERSKRRLAMDRAVDLTDE</sequence>
<proteinExistence type="predicted"/>
<feature type="region of interest" description="Disordered" evidence="2">
    <location>
        <begin position="157"/>
        <end position="182"/>
    </location>
</feature>
<evidence type="ECO:0000256" key="2">
    <source>
        <dbReference type="SAM" id="MobiDB-lite"/>
    </source>
</evidence>
<dbReference type="EMBL" id="NAJO01000037">
    <property type="protein sequence ID" value="OQO00036.1"/>
    <property type="molecule type" value="Genomic_DNA"/>
</dbReference>
<organism evidence="3 4">
    <name type="scientific">Cryoendolithus antarcticus</name>
    <dbReference type="NCBI Taxonomy" id="1507870"/>
    <lineage>
        <taxon>Eukaryota</taxon>
        <taxon>Fungi</taxon>
        <taxon>Dikarya</taxon>
        <taxon>Ascomycota</taxon>
        <taxon>Pezizomycotina</taxon>
        <taxon>Dothideomycetes</taxon>
        <taxon>Dothideomycetidae</taxon>
        <taxon>Cladosporiales</taxon>
        <taxon>Cladosporiaceae</taxon>
        <taxon>Cryoendolithus</taxon>
    </lineage>
</organism>
<keyword evidence="4" id="KW-1185">Reference proteome</keyword>
<evidence type="ECO:0000256" key="1">
    <source>
        <dbReference type="SAM" id="Coils"/>
    </source>
</evidence>
<feature type="compositionally biased region" description="Basic residues" evidence="2">
    <location>
        <begin position="119"/>
        <end position="132"/>
    </location>
</feature>
<feature type="coiled-coil region" evidence="1">
    <location>
        <begin position="278"/>
        <end position="305"/>
    </location>
</feature>
<dbReference type="InParanoid" id="A0A1V8SLJ6"/>
<feature type="compositionally biased region" description="Polar residues" evidence="2">
    <location>
        <begin position="164"/>
        <end position="182"/>
    </location>
</feature>
<keyword evidence="1" id="KW-0175">Coiled coil</keyword>
<feature type="region of interest" description="Disordered" evidence="2">
    <location>
        <begin position="107"/>
        <end position="132"/>
    </location>
</feature>
<dbReference type="Proteomes" id="UP000192596">
    <property type="component" value="Unassembled WGS sequence"/>
</dbReference>
<feature type="region of interest" description="Disordered" evidence="2">
    <location>
        <begin position="1"/>
        <end position="23"/>
    </location>
</feature>
<comment type="caution">
    <text evidence="3">The sequence shown here is derived from an EMBL/GenBank/DDBJ whole genome shotgun (WGS) entry which is preliminary data.</text>
</comment>
<accession>A0A1V8SLJ6</accession>
<reference evidence="4" key="1">
    <citation type="submission" date="2017-03" db="EMBL/GenBank/DDBJ databases">
        <title>Genomes of endolithic fungi from Antarctica.</title>
        <authorList>
            <person name="Coleine C."/>
            <person name="Masonjones S."/>
            <person name="Stajich J.E."/>
        </authorList>
    </citation>
    <scope>NUCLEOTIDE SEQUENCE [LARGE SCALE GENOMIC DNA]</scope>
    <source>
        <strain evidence="4">CCFEE 5527</strain>
    </source>
</reference>
<gene>
    <name evidence="3" type="ORF">B0A48_14239</name>
</gene>
<protein>
    <submittedName>
        <fullName evidence="3">Uncharacterized protein</fullName>
    </submittedName>
</protein>
<evidence type="ECO:0000313" key="3">
    <source>
        <dbReference type="EMBL" id="OQO00036.1"/>
    </source>
</evidence>